<dbReference type="GO" id="GO:0004519">
    <property type="term" value="F:endonuclease activity"/>
    <property type="evidence" value="ECO:0007669"/>
    <property type="project" value="UniProtKB-KW"/>
</dbReference>
<dbReference type="KEGG" id="blq:L21SP5_00795"/>
<name>A0A0S2HWT1_9BACT</name>
<dbReference type="Proteomes" id="UP000064893">
    <property type="component" value="Chromosome"/>
</dbReference>
<dbReference type="InterPro" id="IPR007560">
    <property type="entry name" value="Restrct_endonuc_IV_Mrr"/>
</dbReference>
<feature type="domain" description="Restriction endonuclease type IV Mrr" evidence="1">
    <location>
        <begin position="13"/>
        <end position="112"/>
    </location>
</feature>
<dbReference type="InterPro" id="IPR011856">
    <property type="entry name" value="tRNA_endonuc-like_dom_sf"/>
</dbReference>
<protein>
    <submittedName>
        <fullName evidence="2">Restriction endonuclease</fullName>
    </submittedName>
</protein>
<keyword evidence="2" id="KW-0540">Nuclease</keyword>
<dbReference type="Gene3D" id="3.40.1350.10">
    <property type="match status" value="1"/>
</dbReference>
<sequence>MDINTEYELLTKEIFETLLKDDGVTIDVQHNVDIQGKAFKHQIDVYWEYQIAGITHKVAIECKNYNSNVSVAKVRDFYGVLSDIGNINGIMVSKKGFQKGAKEFAEHYGINLRELREPNDKDWKGRIKTIQVNMNIVMPQVKERKFHIDEEWVKKNIELPEKVDFSYQLSGMADEIWIVDGNGKKLKNMHQLDNELPHNWEKEENVRHFYEFDDGYIEIEQYGKIKLNSIEYLYDVHAGEPKPIIIDGTASAKAILKDAITGEIKFFNKDGTIK</sequence>
<keyword evidence="3" id="KW-1185">Reference proteome</keyword>
<evidence type="ECO:0000259" key="1">
    <source>
        <dbReference type="Pfam" id="PF04471"/>
    </source>
</evidence>
<dbReference type="STRING" id="1307839.L21SP5_00795"/>
<proteinExistence type="predicted"/>
<dbReference type="AlphaFoldDB" id="A0A0S2HWT1"/>
<keyword evidence="2" id="KW-0378">Hydrolase</keyword>
<organism evidence="2 3">
    <name type="scientific">Salinivirga cyanobacteriivorans</name>
    <dbReference type="NCBI Taxonomy" id="1307839"/>
    <lineage>
        <taxon>Bacteria</taxon>
        <taxon>Pseudomonadati</taxon>
        <taxon>Bacteroidota</taxon>
        <taxon>Bacteroidia</taxon>
        <taxon>Bacteroidales</taxon>
        <taxon>Salinivirgaceae</taxon>
        <taxon>Salinivirga</taxon>
    </lineage>
</organism>
<keyword evidence="2" id="KW-0255">Endonuclease</keyword>
<dbReference type="OrthoDB" id="744987at2"/>
<gene>
    <name evidence="2" type="ORF">L21SP5_00795</name>
</gene>
<evidence type="ECO:0000313" key="3">
    <source>
        <dbReference type="Proteomes" id="UP000064893"/>
    </source>
</evidence>
<dbReference type="SUPFAM" id="SSF52980">
    <property type="entry name" value="Restriction endonuclease-like"/>
    <property type="match status" value="1"/>
</dbReference>
<reference evidence="2 3" key="1">
    <citation type="submission" date="2015-11" db="EMBL/GenBank/DDBJ databases">
        <title>Description and complete genome sequence of a novel strain predominating in hypersaline microbial mats and representing a new family of the Bacteriodetes phylum.</title>
        <authorList>
            <person name="Spring S."/>
            <person name="Bunk B."/>
            <person name="Sproer C."/>
            <person name="Klenk H.-P."/>
        </authorList>
    </citation>
    <scope>NUCLEOTIDE SEQUENCE [LARGE SCALE GENOMIC DNA]</scope>
    <source>
        <strain evidence="2 3">L21-Spi-D4</strain>
    </source>
</reference>
<dbReference type="GO" id="GO:0003677">
    <property type="term" value="F:DNA binding"/>
    <property type="evidence" value="ECO:0007669"/>
    <property type="project" value="InterPro"/>
</dbReference>
<dbReference type="InterPro" id="IPR011335">
    <property type="entry name" value="Restrct_endonuc-II-like"/>
</dbReference>
<dbReference type="PATRIC" id="fig|1307839.3.peg.840"/>
<dbReference type="EMBL" id="CP013118">
    <property type="protein sequence ID" value="ALO14466.1"/>
    <property type="molecule type" value="Genomic_DNA"/>
</dbReference>
<dbReference type="RefSeq" id="WP_057952007.1">
    <property type="nucleotide sequence ID" value="NZ_CP013118.1"/>
</dbReference>
<dbReference type="Pfam" id="PF04471">
    <property type="entry name" value="Mrr_cat"/>
    <property type="match status" value="1"/>
</dbReference>
<evidence type="ECO:0000313" key="2">
    <source>
        <dbReference type="EMBL" id="ALO14466.1"/>
    </source>
</evidence>
<dbReference type="GO" id="GO:0009307">
    <property type="term" value="P:DNA restriction-modification system"/>
    <property type="evidence" value="ECO:0007669"/>
    <property type="project" value="InterPro"/>
</dbReference>
<accession>A0A0S2HWT1</accession>